<evidence type="ECO:0000259" key="2">
    <source>
        <dbReference type="PROSITE" id="PS51123"/>
    </source>
</evidence>
<dbReference type="PANTHER" id="PTHR30329">
    <property type="entry name" value="STATOR ELEMENT OF FLAGELLAR MOTOR COMPLEX"/>
    <property type="match status" value="1"/>
</dbReference>
<sequence>ESDIASLQRLNELSKEERDDLDLRLAASLAVLKAEQAALSASRDKTAANQAALVEQEKLSTSAQRQVALLNQQIAALRIQLNSIQAALDATENEIAEKNLQISNLGQRLNVALANKVGELSRYRSEFFGRLRDSLSGRSTVSIEGDRFVIQSGVFFGSGSAQLDPAGETQLNDLAQLLMDLSTEIPRDIRWVLRIDGHTDTRPISTNQFPSNWELSAARAISVARYLIDRGVSPNRVMAAGFGEFQPLVDRDTEDAYKANRRIELKLTER</sequence>
<dbReference type="InterPro" id="IPR050330">
    <property type="entry name" value="Bact_OuterMem_StrucFunc"/>
</dbReference>
<accession>A0A382QCB4</accession>
<evidence type="ECO:0000313" key="3">
    <source>
        <dbReference type="EMBL" id="SVC83086.1"/>
    </source>
</evidence>
<keyword evidence="1" id="KW-0175">Coiled coil</keyword>
<feature type="non-terminal residue" evidence="3">
    <location>
        <position position="1"/>
    </location>
</feature>
<dbReference type="Gene3D" id="3.30.1330.60">
    <property type="entry name" value="OmpA-like domain"/>
    <property type="match status" value="1"/>
</dbReference>
<evidence type="ECO:0000256" key="1">
    <source>
        <dbReference type="SAM" id="Coils"/>
    </source>
</evidence>
<dbReference type="PROSITE" id="PS51123">
    <property type="entry name" value="OMPA_2"/>
    <property type="match status" value="1"/>
</dbReference>
<feature type="coiled-coil region" evidence="1">
    <location>
        <begin position="60"/>
        <end position="108"/>
    </location>
</feature>
<proteinExistence type="predicted"/>
<dbReference type="AlphaFoldDB" id="A0A382QCB4"/>
<dbReference type="SUPFAM" id="SSF103088">
    <property type="entry name" value="OmpA-like"/>
    <property type="match status" value="1"/>
</dbReference>
<dbReference type="NCBIfam" id="NF006543">
    <property type="entry name" value="PRK09039.1-2"/>
    <property type="match status" value="1"/>
</dbReference>
<reference evidence="3" key="1">
    <citation type="submission" date="2018-05" db="EMBL/GenBank/DDBJ databases">
        <authorList>
            <person name="Lanie J.A."/>
            <person name="Ng W.-L."/>
            <person name="Kazmierczak K.M."/>
            <person name="Andrzejewski T.M."/>
            <person name="Davidsen T.M."/>
            <person name="Wayne K.J."/>
            <person name="Tettelin H."/>
            <person name="Glass J.I."/>
            <person name="Rusch D."/>
            <person name="Podicherti R."/>
            <person name="Tsui H.-C.T."/>
            <person name="Winkler M.E."/>
        </authorList>
    </citation>
    <scope>NUCLEOTIDE SEQUENCE</scope>
</reference>
<organism evidence="3">
    <name type="scientific">marine metagenome</name>
    <dbReference type="NCBI Taxonomy" id="408172"/>
    <lineage>
        <taxon>unclassified sequences</taxon>
        <taxon>metagenomes</taxon>
        <taxon>ecological metagenomes</taxon>
    </lineage>
</organism>
<dbReference type="InterPro" id="IPR006665">
    <property type="entry name" value="OmpA-like"/>
</dbReference>
<name>A0A382QCB4_9ZZZZ</name>
<dbReference type="PANTHER" id="PTHR30329:SF21">
    <property type="entry name" value="LIPOPROTEIN YIAD-RELATED"/>
    <property type="match status" value="1"/>
</dbReference>
<protein>
    <recommendedName>
        <fullName evidence="2">OmpA-like domain-containing protein</fullName>
    </recommendedName>
</protein>
<feature type="domain" description="OmpA-like" evidence="2">
    <location>
        <begin position="144"/>
        <end position="270"/>
    </location>
</feature>
<dbReference type="Pfam" id="PF00691">
    <property type="entry name" value="OmpA"/>
    <property type="match status" value="1"/>
</dbReference>
<dbReference type="EMBL" id="UINC01113462">
    <property type="protein sequence ID" value="SVC83086.1"/>
    <property type="molecule type" value="Genomic_DNA"/>
</dbReference>
<dbReference type="CDD" id="cd07185">
    <property type="entry name" value="OmpA_C-like"/>
    <property type="match status" value="1"/>
</dbReference>
<dbReference type="InterPro" id="IPR036737">
    <property type="entry name" value="OmpA-like_sf"/>
</dbReference>
<gene>
    <name evidence="3" type="ORF">METZ01_LOCUS335940</name>
</gene>